<dbReference type="Proteomes" id="UP001207468">
    <property type="component" value="Unassembled WGS sequence"/>
</dbReference>
<dbReference type="EMBL" id="JAGFNK010000004">
    <property type="protein sequence ID" value="KAI9513005.1"/>
    <property type="molecule type" value="Genomic_DNA"/>
</dbReference>
<reference evidence="1" key="1">
    <citation type="submission" date="2021-03" db="EMBL/GenBank/DDBJ databases">
        <title>Evolutionary priming and transition to the ectomycorrhizal habit in an iconic lineage of mushroom-forming fungi: is preadaptation a requirement?</title>
        <authorList>
            <consortium name="DOE Joint Genome Institute"/>
            <person name="Looney B.P."/>
            <person name="Miyauchi S."/>
            <person name="Morin E."/>
            <person name="Drula E."/>
            <person name="Courty P.E."/>
            <person name="Chicoki N."/>
            <person name="Fauchery L."/>
            <person name="Kohler A."/>
            <person name="Kuo A."/>
            <person name="LaButti K."/>
            <person name="Pangilinan J."/>
            <person name="Lipzen A."/>
            <person name="Riley R."/>
            <person name="Andreopoulos W."/>
            <person name="He G."/>
            <person name="Johnson J."/>
            <person name="Barry K.W."/>
            <person name="Grigoriev I.V."/>
            <person name="Nagy L."/>
            <person name="Hibbett D."/>
            <person name="Henrissat B."/>
            <person name="Matheny P.B."/>
            <person name="Labbe J."/>
            <person name="Martin A.F."/>
        </authorList>
    </citation>
    <scope>NUCLEOTIDE SEQUENCE</scope>
    <source>
        <strain evidence="1">BPL698</strain>
    </source>
</reference>
<organism evidence="1 2">
    <name type="scientific">Russula earlei</name>
    <dbReference type="NCBI Taxonomy" id="71964"/>
    <lineage>
        <taxon>Eukaryota</taxon>
        <taxon>Fungi</taxon>
        <taxon>Dikarya</taxon>
        <taxon>Basidiomycota</taxon>
        <taxon>Agaricomycotina</taxon>
        <taxon>Agaricomycetes</taxon>
        <taxon>Russulales</taxon>
        <taxon>Russulaceae</taxon>
        <taxon>Russula</taxon>
    </lineage>
</organism>
<gene>
    <name evidence="1" type="ORF">F5148DRAFT_1273409</name>
</gene>
<comment type="caution">
    <text evidence="1">The sequence shown here is derived from an EMBL/GenBank/DDBJ whole genome shotgun (WGS) entry which is preliminary data.</text>
</comment>
<protein>
    <submittedName>
        <fullName evidence="1">Uncharacterized protein</fullName>
    </submittedName>
</protein>
<sequence length="168" mass="18808">MPRRQPIRKAQESQPLDAETIAKRTKRHLDELERSNYAEPSSSYLGMEDEDDQAGKSAKGRARQTVSDKRRLSGPSAKGKKANMNIRTAILYRKNFATLVEESGLANLPSSIPTYLTAAAAPPKEPTRALCTVCGYWGNYKCRKCAMPFCGLDCRSVHDETRCERRVI</sequence>
<evidence type="ECO:0000313" key="2">
    <source>
        <dbReference type="Proteomes" id="UP001207468"/>
    </source>
</evidence>
<name>A0ACC0UMR8_9AGAM</name>
<keyword evidence="2" id="KW-1185">Reference proteome</keyword>
<evidence type="ECO:0000313" key="1">
    <source>
        <dbReference type="EMBL" id="KAI9513005.1"/>
    </source>
</evidence>
<accession>A0ACC0UMR8</accession>
<proteinExistence type="predicted"/>